<dbReference type="Proteomes" id="UP000789702">
    <property type="component" value="Unassembled WGS sequence"/>
</dbReference>
<accession>A0ACA9K3X4</accession>
<evidence type="ECO:0000313" key="1">
    <source>
        <dbReference type="EMBL" id="CAG8449967.1"/>
    </source>
</evidence>
<dbReference type="EMBL" id="CAJVPU010000424">
    <property type="protein sequence ID" value="CAG8449967.1"/>
    <property type="molecule type" value="Genomic_DNA"/>
</dbReference>
<proteinExistence type="predicted"/>
<sequence>MSTHRRKSLNNDSSSENFIIPATQRTVDSITSQQRQYQPHSFMDQKSYQSHNDKYLSTIDGKKSTPIPKSRIQEPKKERKTLRPLYINYGSITSLREFVYMVAFFGALVVFLGSLCGIDTPFDEVQPVGKIVSSSKPEDKLPNEERIIPMDIIDDGNEDYKNDSKKEDYKYDSKSEDYKNENYNENHQNYLDNNKIKKGDITDLFPDDEILDEPMIQDEGFGHFDEILSKNDKSSDISSHNIDFLSDNDLRQLLNPTVYSILNKSTQAAGRPNKLTKKIHRHYHIKSKDTDEEINVIDYSGYTYKSPQPHITYVDVINSLTDEELADIKHTQVLEINSDESLDSSCGKWQEEYMKLHANILDDKVEQRYVTYICDASTNCGGLADRQPMTEMAVLADKIANTGGIFGMTSTFLFALLTNRAFLADWQVPIPLDTVFSSPNIDWSYDSLSPSPSLLALQSSDLNVIDFDAQHLDQYFMLHNWTLKYPEPFIKLYTNRGMIMRTFSSKHYSKYLKDIGLRPHTAIGCILDYLFRPVPEALWFITEYTSLFALPSIFSVGIQIRTGDSKMNKKDGLGHSHSLQEYKHFFRCADQLTQMYSAPSQKVIYFLVTDSVRLRDEAIQKLEHVIVSGLPVSGEGNKGENDWDKANEINNAIIENWILSKTDYRVISPGGYGKLSAFHSKQLHSTVSMVYSGLNDQDLEFTGNTIWLRELEALRGHRLVCE</sequence>
<protein>
    <submittedName>
        <fullName evidence="1">6045_t:CDS:1</fullName>
    </submittedName>
</protein>
<gene>
    <name evidence="1" type="ORF">DHETER_LOCUS786</name>
</gene>
<evidence type="ECO:0000313" key="2">
    <source>
        <dbReference type="Proteomes" id="UP000789702"/>
    </source>
</evidence>
<name>A0ACA9K3X4_9GLOM</name>
<organism evidence="1 2">
    <name type="scientific">Dentiscutata heterogama</name>
    <dbReference type="NCBI Taxonomy" id="1316150"/>
    <lineage>
        <taxon>Eukaryota</taxon>
        <taxon>Fungi</taxon>
        <taxon>Fungi incertae sedis</taxon>
        <taxon>Mucoromycota</taxon>
        <taxon>Glomeromycotina</taxon>
        <taxon>Glomeromycetes</taxon>
        <taxon>Diversisporales</taxon>
        <taxon>Gigasporaceae</taxon>
        <taxon>Dentiscutata</taxon>
    </lineage>
</organism>
<keyword evidence="2" id="KW-1185">Reference proteome</keyword>
<reference evidence="1" key="1">
    <citation type="submission" date="2021-06" db="EMBL/GenBank/DDBJ databases">
        <authorList>
            <person name="Kallberg Y."/>
            <person name="Tangrot J."/>
            <person name="Rosling A."/>
        </authorList>
    </citation>
    <scope>NUCLEOTIDE SEQUENCE</scope>
    <source>
        <strain evidence="1">IL203A</strain>
    </source>
</reference>
<comment type="caution">
    <text evidence="1">The sequence shown here is derived from an EMBL/GenBank/DDBJ whole genome shotgun (WGS) entry which is preliminary data.</text>
</comment>